<dbReference type="CDD" id="cd00158">
    <property type="entry name" value="RHOD"/>
    <property type="match status" value="1"/>
</dbReference>
<keyword evidence="5" id="KW-1185">Reference proteome</keyword>
<reference evidence="4" key="1">
    <citation type="submission" date="2020-10" db="EMBL/GenBank/DDBJ databases">
        <authorList>
            <person name="Abbas A."/>
            <person name="Razzaq R."/>
            <person name="Waqas M."/>
            <person name="Abbas N."/>
            <person name="Nielsen T.K."/>
            <person name="Hansen L.H."/>
            <person name="Hussain S."/>
            <person name="Shahid M."/>
        </authorList>
    </citation>
    <scope>NUCLEOTIDE SEQUENCE</scope>
    <source>
        <strain evidence="4">S14</strain>
    </source>
</reference>
<dbReference type="InterPro" id="IPR022376">
    <property type="entry name" value="PQQ_CXXCW"/>
</dbReference>
<feature type="region of interest" description="Disordered" evidence="1">
    <location>
        <begin position="24"/>
        <end position="48"/>
    </location>
</feature>
<evidence type="ECO:0000259" key="3">
    <source>
        <dbReference type="PROSITE" id="PS50206"/>
    </source>
</evidence>
<feature type="chain" id="PRO_5045606595" evidence="2">
    <location>
        <begin position="24"/>
        <end position="196"/>
    </location>
</feature>
<dbReference type="NCBIfam" id="TIGR03865">
    <property type="entry name" value="PQQ_CXXCW"/>
    <property type="match status" value="1"/>
</dbReference>
<organism evidence="4 5">
    <name type="scientific">Chelatococcus sambhunathii</name>
    <dbReference type="NCBI Taxonomy" id="363953"/>
    <lineage>
        <taxon>Bacteria</taxon>
        <taxon>Pseudomonadati</taxon>
        <taxon>Pseudomonadota</taxon>
        <taxon>Alphaproteobacteria</taxon>
        <taxon>Hyphomicrobiales</taxon>
        <taxon>Chelatococcaceae</taxon>
        <taxon>Chelatococcus</taxon>
    </lineage>
</organism>
<feature type="signal peptide" evidence="2">
    <location>
        <begin position="1"/>
        <end position="23"/>
    </location>
</feature>
<dbReference type="InterPro" id="IPR001763">
    <property type="entry name" value="Rhodanese-like_dom"/>
</dbReference>
<gene>
    <name evidence="4" type="ORF">IHQ68_14530</name>
</gene>
<accession>A0ABU1DIB3</accession>
<sequence>MTTARSRLAGALLAALLPTVALAQETRPGGDSPPEPSDYKMDDYRSPTPATLRGARVVDTRAAEAAWRDRSAVFIDTMPRDVRPANLPPGTVWRDRPREHIPGSAWLANVGYGAISPEMTAYFRDGLAALSGGDKAKPLLFYCRADCWMSWNAAKRAMEWGYADVIWYPEGSDGWAGAGLPLEPAKPYERQAPPSQ</sequence>
<dbReference type="RefSeq" id="WP_375338332.1">
    <property type="nucleotide sequence ID" value="NZ_JADBEO010000033.1"/>
</dbReference>
<keyword evidence="2" id="KW-0732">Signal</keyword>
<evidence type="ECO:0000313" key="4">
    <source>
        <dbReference type="EMBL" id="MDR4307837.1"/>
    </source>
</evidence>
<dbReference type="Gene3D" id="3.40.250.10">
    <property type="entry name" value="Rhodanese-like domain"/>
    <property type="match status" value="1"/>
</dbReference>
<proteinExistence type="predicted"/>
<name>A0ABU1DIB3_9HYPH</name>
<dbReference type="Pfam" id="PF00581">
    <property type="entry name" value="Rhodanese"/>
    <property type="match status" value="1"/>
</dbReference>
<evidence type="ECO:0000256" key="1">
    <source>
        <dbReference type="SAM" id="MobiDB-lite"/>
    </source>
</evidence>
<evidence type="ECO:0000256" key="2">
    <source>
        <dbReference type="SAM" id="SignalP"/>
    </source>
</evidence>
<feature type="domain" description="Rhodanese" evidence="3">
    <location>
        <begin position="98"/>
        <end position="184"/>
    </location>
</feature>
<dbReference type="InterPro" id="IPR036873">
    <property type="entry name" value="Rhodanese-like_dom_sf"/>
</dbReference>
<dbReference type="SUPFAM" id="SSF52821">
    <property type="entry name" value="Rhodanese/Cell cycle control phosphatase"/>
    <property type="match status" value="1"/>
</dbReference>
<comment type="caution">
    <text evidence="4">The sequence shown here is derived from an EMBL/GenBank/DDBJ whole genome shotgun (WGS) entry which is preliminary data.</text>
</comment>
<dbReference type="Proteomes" id="UP001181622">
    <property type="component" value="Unassembled WGS sequence"/>
</dbReference>
<dbReference type="EMBL" id="JADBEO010000033">
    <property type="protein sequence ID" value="MDR4307837.1"/>
    <property type="molecule type" value="Genomic_DNA"/>
</dbReference>
<dbReference type="PROSITE" id="PS50206">
    <property type="entry name" value="RHODANESE_3"/>
    <property type="match status" value="1"/>
</dbReference>
<protein>
    <submittedName>
        <fullName evidence="4">PQQ-dependent catabolism-associated CXXCW motif protein</fullName>
    </submittedName>
</protein>
<evidence type="ECO:0000313" key="5">
    <source>
        <dbReference type="Proteomes" id="UP001181622"/>
    </source>
</evidence>